<dbReference type="CDD" id="cd16934">
    <property type="entry name" value="HATPase_RsbT-like"/>
    <property type="match status" value="1"/>
</dbReference>
<sequence length="732" mass="82666">MMMQPFLSSVTIFEVGRLNILTESDVVIARNIGSQLAKELCFDKTTCIRIGTTVSELSRNIIEHANQGEVKLMIGTKENDSSGLILIFKDEGNGIEELDKIKSGNFVSKHGMGVGLTGSQRLMDDFHVESVPGKGTTITVAKWLPQYSKKMSAKRISSIQQAFKEFIARGEDSMVDTINAQNQELQFLLKKLQERNEEIETINKELEETNKGVVALNRELEDRAIAIEKAKQEAEMANKAKSEFLANMSHEIRTPMNAILGFTEILENKIKEKNFLKYLSSISSSGKALLNIINDILDLSKIEAGKMNLQYEPVNLFSVINEVGQIFDHKTKQKKIDLFIEIDPSIPKVIFLDDIRLRQILLNLVGNAVKFTDKGFVKLSVEKAVCKTDKQTIDLLFQVEDSGLGIPENQITKIFEAFEQQKNQNLNKYGGTGLGLTITSRLIHMMGGDIKVESQEEKGSKFKVYLYDLEVSSMVEPEQKNKETNISSLIFEPATILVVDDIAHNRELIVSFLEKYELEIYSAENGREAIDIATKYKPNLILMDLKMPIMDGFEATSVLKSDDNLKSVPIIALTASAMKEEQDRILKSGFDHFLPKPISQKELVRELSNYLKYNTSASNETANSFFGIQKQKLSEENIQQIPKLIPVLEGKLKNKWNSIRSTFILNEINSFAEEIKAVAETFKISQLVEWSDKIIEQIQNLDMENLPSTINQYENFISDLKKLTDKKGVQNE</sequence>
<feature type="modified residue" description="4-aspartylphosphate" evidence="12">
    <location>
        <position position="544"/>
    </location>
</feature>
<feature type="domain" description="Histidine kinase" evidence="14">
    <location>
        <begin position="247"/>
        <end position="470"/>
    </location>
</feature>
<evidence type="ECO:0000313" key="17">
    <source>
        <dbReference type="Proteomes" id="UP000428260"/>
    </source>
</evidence>
<dbReference type="InterPro" id="IPR005467">
    <property type="entry name" value="His_kinase_dom"/>
</dbReference>
<evidence type="ECO:0000256" key="7">
    <source>
        <dbReference type="ARBA" id="ARBA00022777"/>
    </source>
</evidence>
<dbReference type="CDD" id="cd17546">
    <property type="entry name" value="REC_hyHK_CKI1_RcsC-like"/>
    <property type="match status" value="1"/>
</dbReference>
<evidence type="ECO:0000256" key="2">
    <source>
        <dbReference type="ARBA" id="ARBA00004370"/>
    </source>
</evidence>
<evidence type="ECO:0000256" key="1">
    <source>
        <dbReference type="ARBA" id="ARBA00000085"/>
    </source>
</evidence>
<dbReference type="InterPro" id="IPR036890">
    <property type="entry name" value="HATPase_C_sf"/>
</dbReference>
<dbReference type="InterPro" id="IPR003594">
    <property type="entry name" value="HATPase_dom"/>
</dbReference>
<organism evidence="16 17">
    <name type="scientific">Maribellus comscasis</name>
    <dbReference type="NCBI Taxonomy" id="2681766"/>
    <lineage>
        <taxon>Bacteria</taxon>
        <taxon>Pseudomonadati</taxon>
        <taxon>Bacteroidota</taxon>
        <taxon>Bacteroidia</taxon>
        <taxon>Marinilabiliales</taxon>
        <taxon>Prolixibacteraceae</taxon>
        <taxon>Maribellus</taxon>
    </lineage>
</organism>
<dbReference type="Gene3D" id="1.10.287.130">
    <property type="match status" value="1"/>
</dbReference>
<dbReference type="SUPFAM" id="SSF55874">
    <property type="entry name" value="ATPase domain of HSP90 chaperone/DNA topoisomerase II/histidine kinase"/>
    <property type="match status" value="2"/>
</dbReference>
<dbReference type="Pfam" id="PF00512">
    <property type="entry name" value="HisKA"/>
    <property type="match status" value="1"/>
</dbReference>
<dbReference type="GO" id="GO:0009927">
    <property type="term" value="F:histidine phosphotransfer kinase activity"/>
    <property type="evidence" value="ECO:0007669"/>
    <property type="project" value="TreeGrafter"/>
</dbReference>
<keyword evidence="6" id="KW-0547">Nucleotide-binding</keyword>
<dbReference type="PANTHER" id="PTHR43047:SF72">
    <property type="entry name" value="OSMOSENSING HISTIDINE PROTEIN KINASE SLN1"/>
    <property type="match status" value="1"/>
</dbReference>
<dbReference type="AlphaFoldDB" id="A0A6I6JW57"/>
<evidence type="ECO:0000256" key="5">
    <source>
        <dbReference type="ARBA" id="ARBA00022679"/>
    </source>
</evidence>
<evidence type="ECO:0000313" key="16">
    <source>
        <dbReference type="EMBL" id="QGY44327.1"/>
    </source>
</evidence>
<dbReference type="FunFam" id="3.30.565.10:FF:000010">
    <property type="entry name" value="Sensor histidine kinase RcsC"/>
    <property type="match status" value="1"/>
</dbReference>
<keyword evidence="13" id="KW-0175">Coiled coil</keyword>
<dbReference type="Pfam" id="PF02518">
    <property type="entry name" value="HATPase_c"/>
    <property type="match status" value="2"/>
</dbReference>
<evidence type="ECO:0000256" key="10">
    <source>
        <dbReference type="ARBA" id="ARBA00023136"/>
    </source>
</evidence>
<name>A0A6I6JW57_9BACT</name>
<keyword evidence="10" id="KW-0472">Membrane</keyword>
<reference evidence="16 17" key="1">
    <citation type="submission" date="2019-11" db="EMBL/GenBank/DDBJ databases">
        <authorList>
            <person name="Zheng R.K."/>
            <person name="Sun C.M."/>
        </authorList>
    </citation>
    <scope>NUCLEOTIDE SEQUENCE [LARGE SCALE GENOMIC DNA]</scope>
    <source>
        <strain evidence="16 17">WC007</strain>
    </source>
</reference>
<evidence type="ECO:0000259" key="15">
    <source>
        <dbReference type="PROSITE" id="PS50110"/>
    </source>
</evidence>
<dbReference type="InterPro" id="IPR003661">
    <property type="entry name" value="HisK_dim/P_dom"/>
</dbReference>
<evidence type="ECO:0000256" key="6">
    <source>
        <dbReference type="ARBA" id="ARBA00022741"/>
    </source>
</evidence>
<evidence type="ECO:0000256" key="13">
    <source>
        <dbReference type="SAM" id="Coils"/>
    </source>
</evidence>
<keyword evidence="11" id="KW-0131">Cell cycle</keyword>
<dbReference type="SMART" id="SM00387">
    <property type="entry name" value="HATPase_c"/>
    <property type="match status" value="2"/>
</dbReference>
<dbReference type="PROSITE" id="PS50109">
    <property type="entry name" value="HIS_KIN"/>
    <property type="match status" value="1"/>
</dbReference>
<dbReference type="GO" id="GO:0005886">
    <property type="term" value="C:plasma membrane"/>
    <property type="evidence" value="ECO:0007669"/>
    <property type="project" value="TreeGrafter"/>
</dbReference>
<dbReference type="KEGG" id="mcos:GM418_11865"/>
<dbReference type="InterPro" id="IPR001789">
    <property type="entry name" value="Sig_transdc_resp-reg_receiver"/>
</dbReference>
<dbReference type="PROSITE" id="PS50110">
    <property type="entry name" value="RESPONSE_REGULATORY"/>
    <property type="match status" value="1"/>
</dbReference>
<dbReference type="CDD" id="cd16922">
    <property type="entry name" value="HATPase_EvgS-ArcB-TorS-like"/>
    <property type="match status" value="1"/>
</dbReference>
<comment type="subcellular location">
    <subcellularLocation>
        <location evidence="2">Membrane</location>
    </subcellularLocation>
</comment>
<dbReference type="PRINTS" id="PR00344">
    <property type="entry name" value="BCTRLSENSOR"/>
</dbReference>
<dbReference type="SMART" id="SM00448">
    <property type="entry name" value="REC"/>
    <property type="match status" value="1"/>
</dbReference>
<protein>
    <recommendedName>
        <fullName evidence="3">histidine kinase</fullName>
        <ecNumber evidence="3">2.7.13.3</ecNumber>
    </recommendedName>
</protein>
<dbReference type="GO" id="GO:0000155">
    <property type="term" value="F:phosphorelay sensor kinase activity"/>
    <property type="evidence" value="ECO:0007669"/>
    <property type="project" value="InterPro"/>
</dbReference>
<keyword evidence="7" id="KW-0418">Kinase</keyword>
<evidence type="ECO:0000256" key="8">
    <source>
        <dbReference type="ARBA" id="ARBA00022840"/>
    </source>
</evidence>
<dbReference type="Gene3D" id="3.40.50.2300">
    <property type="match status" value="1"/>
</dbReference>
<keyword evidence="4 12" id="KW-0597">Phosphoprotein</keyword>
<dbReference type="FunFam" id="1.10.287.130:FF:000038">
    <property type="entry name" value="Sensory transduction histidine kinase"/>
    <property type="match status" value="1"/>
</dbReference>
<evidence type="ECO:0000256" key="11">
    <source>
        <dbReference type="ARBA" id="ARBA00023306"/>
    </source>
</evidence>
<dbReference type="Pfam" id="PF00072">
    <property type="entry name" value="Response_reg"/>
    <property type="match status" value="1"/>
</dbReference>
<feature type="domain" description="Response regulatory" evidence="15">
    <location>
        <begin position="495"/>
        <end position="611"/>
    </location>
</feature>
<keyword evidence="8" id="KW-0067">ATP-binding</keyword>
<evidence type="ECO:0000256" key="12">
    <source>
        <dbReference type="PROSITE-ProRule" id="PRU00169"/>
    </source>
</evidence>
<keyword evidence="9" id="KW-0902">Two-component regulatory system</keyword>
<dbReference type="InterPro" id="IPR004358">
    <property type="entry name" value="Sig_transdc_His_kin-like_C"/>
</dbReference>
<evidence type="ECO:0000256" key="3">
    <source>
        <dbReference type="ARBA" id="ARBA00012438"/>
    </source>
</evidence>
<dbReference type="SUPFAM" id="SSF47384">
    <property type="entry name" value="Homodimeric domain of signal transducing histidine kinase"/>
    <property type="match status" value="1"/>
</dbReference>
<evidence type="ECO:0000256" key="4">
    <source>
        <dbReference type="ARBA" id="ARBA00022553"/>
    </source>
</evidence>
<dbReference type="EC" id="2.7.13.3" evidence="3"/>
<accession>A0A6I6JW57</accession>
<dbReference type="CDD" id="cd00082">
    <property type="entry name" value="HisKA"/>
    <property type="match status" value="1"/>
</dbReference>
<dbReference type="Gene3D" id="3.30.565.10">
    <property type="entry name" value="Histidine kinase-like ATPase, C-terminal domain"/>
    <property type="match status" value="2"/>
</dbReference>
<dbReference type="InterPro" id="IPR036097">
    <property type="entry name" value="HisK_dim/P_sf"/>
</dbReference>
<keyword evidence="5" id="KW-0808">Transferase</keyword>
<gene>
    <name evidence="16" type="ORF">GM418_11865</name>
</gene>
<feature type="coiled-coil region" evidence="13">
    <location>
        <begin position="175"/>
        <end position="247"/>
    </location>
</feature>
<dbReference type="Proteomes" id="UP000428260">
    <property type="component" value="Chromosome"/>
</dbReference>
<keyword evidence="17" id="KW-1185">Reference proteome</keyword>
<comment type="catalytic activity">
    <reaction evidence="1">
        <text>ATP + protein L-histidine = ADP + protein N-phospho-L-histidine.</text>
        <dbReference type="EC" id="2.7.13.3"/>
    </reaction>
</comment>
<dbReference type="PANTHER" id="PTHR43047">
    <property type="entry name" value="TWO-COMPONENT HISTIDINE PROTEIN KINASE"/>
    <property type="match status" value="1"/>
</dbReference>
<evidence type="ECO:0000259" key="14">
    <source>
        <dbReference type="PROSITE" id="PS50109"/>
    </source>
</evidence>
<dbReference type="InterPro" id="IPR011006">
    <property type="entry name" value="CheY-like_superfamily"/>
</dbReference>
<dbReference type="RefSeq" id="WP_158866318.1">
    <property type="nucleotide sequence ID" value="NZ_CP046401.1"/>
</dbReference>
<proteinExistence type="predicted"/>
<dbReference type="SUPFAM" id="SSF52172">
    <property type="entry name" value="CheY-like"/>
    <property type="match status" value="1"/>
</dbReference>
<dbReference type="EMBL" id="CP046401">
    <property type="protein sequence ID" value="QGY44327.1"/>
    <property type="molecule type" value="Genomic_DNA"/>
</dbReference>
<evidence type="ECO:0000256" key="9">
    <source>
        <dbReference type="ARBA" id="ARBA00023012"/>
    </source>
</evidence>
<dbReference type="SMART" id="SM00388">
    <property type="entry name" value="HisKA"/>
    <property type="match status" value="1"/>
</dbReference>
<dbReference type="GO" id="GO:0005524">
    <property type="term" value="F:ATP binding"/>
    <property type="evidence" value="ECO:0007669"/>
    <property type="project" value="UniProtKB-KW"/>
</dbReference>